<dbReference type="InterPro" id="IPR050791">
    <property type="entry name" value="Aldo-Keto_reductase"/>
</dbReference>
<organism evidence="4 5">
    <name type="scientific">Phormidium pseudopriestleyi FRX01</name>
    <dbReference type="NCBI Taxonomy" id="1759528"/>
    <lineage>
        <taxon>Bacteria</taxon>
        <taxon>Bacillati</taxon>
        <taxon>Cyanobacteriota</taxon>
        <taxon>Cyanophyceae</taxon>
        <taxon>Oscillatoriophycideae</taxon>
        <taxon>Oscillatoriales</taxon>
        <taxon>Oscillatoriaceae</taxon>
        <taxon>Phormidium</taxon>
    </lineage>
</organism>
<dbReference type="RefSeq" id="WP_207090121.1">
    <property type="nucleotide sequence ID" value="NZ_JAFLQW010000577.1"/>
</dbReference>
<dbReference type="InterPro" id="IPR023210">
    <property type="entry name" value="NADP_OxRdtase_dom"/>
</dbReference>
<dbReference type="PANTHER" id="PTHR43625">
    <property type="entry name" value="AFLATOXIN B1 ALDEHYDE REDUCTASE"/>
    <property type="match status" value="1"/>
</dbReference>
<evidence type="ECO:0000259" key="3">
    <source>
        <dbReference type="Pfam" id="PF00248"/>
    </source>
</evidence>
<dbReference type="EMBL" id="JAFLQW010000577">
    <property type="protein sequence ID" value="MBO0351687.1"/>
    <property type="molecule type" value="Genomic_DNA"/>
</dbReference>
<sequence>MEFIQLGNNGPTVPTLGIGAWSWGDTLFWNYGKDYGVTQVQEAFHAAVEAGITFFDTAEVYGLGKSEQLLGQFIRETETPIQVATKYGPLPWRFTTESVAEALTASLDRLQLTQVTLYQVHWPFTFLMSQETLMNALADEVEKGRIQTIGISNYSATQMREAHAILSKRGIPLAVNQVRYSLLSREVETQGIIKTARELGITILAYSPLQQGLLTGKYTPDGPQPSGPRQWDSRFKPEGLRKIAPVLDLLRQFGQNYGKTPAQVALNWLIAQGGIIPIPGAKNAEQARQNAGAVGWQLTGDEVAQLEQVTRPWL</sequence>
<dbReference type="PROSITE" id="PS00062">
    <property type="entry name" value="ALDOKETO_REDUCTASE_2"/>
    <property type="match status" value="1"/>
</dbReference>
<accession>A0ABS3FZB9</accession>
<evidence type="ECO:0000256" key="1">
    <source>
        <dbReference type="ARBA" id="ARBA00023002"/>
    </source>
</evidence>
<feature type="region of interest" description="Disordered" evidence="2">
    <location>
        <begin position="215"/>
        <end position="234"/>
    </location>
</feature>
<protein>
    <submittedName>
        <fullName evidence="4">Aldo/keto reductase</fullName>
    </submittedName>
</protein>
<reference evidence="4 5" key="1">
    <citation type="submission" date="2021-03" db="EMBL/GenBank/DDBJ databases">
        <title>Metabolic Capacity of the Antarctic Cyanobacterium Phormidium pseudopriestleyi that Sustains Oxygenic Photosynthesis in the Presence of Hydrogen Sulfide.</title>
        <authorList>
            <person name="Lumian J.E."/>
            <person name="Jungblut A.D."/>
            <person name="Dillon M.L."/>
            <person name="Hawes I."/>
            <person name="Doran P.T."/>
            <person name="Mackey T.J."/>
            <person name="Dick G.J."/>
            <person name="Grettenberger C.L."/>
            <person name="Sumner D.Y."/>
        </authorList>
    </citation>
    <scope>NUCLEOTIDE SEQUENCE [LARGE SCALE GENOMIC DNA]</scope>
    <source>
        <strain evidence="4 5">FRX01</strain>
    </source>
</reference>
<dbReference type="PRINTS" id="PR00069">
    <property type="entry name" value="ALDKETRDTASE"/>
</dbReference>
<dbReference type="Pfam" id="PF00248">
    <property type="entry name" value="Aldo_ket_red"/>
    <property type="match status" value="1"/>
</dbReference>
<dbReference type="InterPro" id="IPR036812">
    <property type="entry name" value="NAD(P)_OxRdtase_dom_sf"/>
</dbReference>
<evidence type="ECO:0000313" key="4">
    <source>
        <dbReference type="EMBL" id="MBO0351687.1"/>
    </source>
</evidence>
<keyword evidence="1" id="KW-0560">Oxidoreductase</keyword>
<dbReference type="InterPro" id="IPR020471">
    <property type="entry name" value="AKR"/>
</dbReference>
<comment type="caution">
    <text evidence="4">The sequence shown here is derived from an EMBL/GenBank/DDBJ whole genome shotgun (WGS) entry which is preliminary data.</text>
</comment>
<keyword evidence="5" id="KW-1185">Reference proteome</keyword>
<name>A0ABS3FZB9_9CYAN</name>
<dbReference type="PANTHER" id="PTHR43625:SF88">
    <property type="entry name" value="OS07G0143000 PROTEIN"/>
    <property type="match status" value="1"/>
</dbReference>
<dbReference type="InterPro" id="IPR018170">
    <property type="entry name" value="Aldo/ket_reductase_CS"/>
</dbReference>
<dbReference type="Proteomes" id="UP000664844">
    <property type="component" value="Unassembled WGS sequence"/>
</dbReference>
<feature type="domain" description="NADP-dependent oxidoreductase" evidence="3">
    <location>
        <begin position="16"/>
        <end position="309"/>
    </location>
</feature>
<evidence type="ECO:0000313" key="5">
    <source>
        <dbReference type="Proteomes" id="UP000664844"/>
    </source>
</evidence>
<gene>
    <name evidence="4" type="ORF">J0895_21905</name>
</gene>
<dbReference type="SUPFAM" id="SSF51430">
    <property type="entry name" value="NAD(P)-linked oxidoreductase"/>
    <property type="match status" value="1"/>
</dbReference>
<evidence type="ECO:0000256" key="2">
    <source>
        <dbReference type="SAM" id="MobiDB-lite"/>
    </source>
</evidence>
<dbReference type="Gene3D" id="3.20.20.100">
    <property type="entry name" value="NADP-dependent oxidoreductase domain"/>
    <property type="match status" value="1"/>
</dbReference>
<dbReference type="CDD" id="cd19093">
    <property type="entry name" value="AKR_AtPLR-like"/>
    <property type="match status" value="1"/>
</dbReference>
<proteinExistence type="predicted"/>